<dbReference type="Gene3D" id="2.60.40.3470">
    <property type="match status" value="1"/>
</dbReference>
<evidence type="ECO:0000259" key="10">
    <source>
        <dbReference type="SMART" id="SM00965"/>
    </source>
</evidence>
<feature type="domain" description="Secretin/TonB short N-terminal" evidence="10">
    <location>
        <begin position="305"/>
        <end position="353"/>
    </location>
</feature>
<dbReference type="Gene3D" id="3.30.1370.130">
    <property type="match status" value="1"/>
</dbReference>
<comment type="similarity">
    <text evidence="7">Belongs to the bacterial secretin family.</text>
</comment>
<evidence type="ECO:0000256" key="2">
    <source>
        <dbReference type="ARBA" id="ARBA00022448"/>
    </source>
</evidence>
<dbReference type="NCBIfam" id="TIGR02515">
    <property type="entry name" value="IV_pilus_PilQ"/>
    <property type="match status" value="1"/>
</dbReference>
<dbReference type="Pfam" id="PF11741">
    <property type="entry name" value="AMIN"/>
    <property type="match status" value="2"/>
</dbReference>
<dbReference type="InterPro" id="IPR013355">
    <property type="entry name" value="Pilus_4_PilQ"/>
</dbReference>
<keyword evidence="5" id="KW-0472">Membrane</keyword>
<feature type="signal peptide" evidence="9">
    <location>
        <begin position="1"/>
        <end position="28"/>
    </location>
</feature>
<evidence type="ECO:0000313" key="11">
    <source>
        <dbReference type="EMBL" id="OQK15454.1"/>
    </source>
</evidence>
<keyword evidence="12" id="KW-1185">Reference proteome</keyword>
<comment type="caution">
    <text evidence="11">The sequence shown here is derived from an EMBL/GenBank/DDBJ whole genome shotgun (WGS) entry which is preliminary data.</text>
</comment>
<organism evidence="11 12">
    <name type="scientific">Methyloprofundus sedimenti</name>
    <dbReference type="NCBI Taxonomy" id="1420851"/>
    <lineage>
        <taxon>Bacteria</taxon>
        <taxon>Pseudomonadati</taxon>
        <taxon>Pseudomonadota</taxon>
        <taxon>Gammaproteobacteria</taxon>
        <taxon>Methylococcales</taxon>
        <taxon>Methylococcaceae</taxon>
        <taxon>Methyloprofundus</taxon>
    </lineage>
</organism>
<evidence type="ECO:0000256" key="9">
    <source>
        <dbReference type="SAM" id="SignalP"/>
    </source>
</evidence>
<comment type="subcellular location">
    <subcellularLocation>
        <location evidence="8">Cell outer membrane</location>
    </subcellularLocation>
    <subcellularLocation>
        <location evidence="1">Membrane</location>
    </subcellularLocation>
</comment>
<name>A0A1V8M1M0_9GAMM</name>
<protein>
    <recommendedName>
        <fullName evidence="10">Secretin/TonB short N-terminal domain-containing protein</fullName>
    </recommendedName>
</protein>
<dbReference type="PANTHER" id="PTHR30604">
    <property type="entry name" value="PROTEIN TRANSPORT PROTEIN HOFQ"/>
    <property type="match status" value="1"/>
</dbReference>
<evidence type="ECO:0000256" key="5">
    <source>
        <dbReference type="ARBA" id="ARBA00023136"/>
    </source>
</evidence>
<dbReference type="GO" id="GO:0009279">
    <property type="term" value="C:cell outer membrane"/>
    <property type="evidence" value="ECO:0007669"/>
    <property type="project" value="UniProtKB-SubCell"/>
</dbReference>
<reference evidence="11 12" key="1">
    <citation type="submission" date="2015-12" db="EMBL/GenBank/DDBJ databases">
        <authorList>
            <person name="Shamseldin A."/>
            <person name="Moawad H."/>
            <person name="Abd El-Rahim W.M."/>
            <person name="Sadowsky M.J."/>
        </authorList>
    </citation>
    <scope>NUCLEOTIDE SEQUENCE [LARGE SCALE GENOMIC DNA]</scope>
    <source>
        <strain evidence="11 12">WF1</strain>
    </source>
</reference>
<dbReference type="Gene3D" id="2.60.40.3500">
    <property type="match status" value="1"/>
</dbReference>
<sequence>MSFFKQWSLLRIFAMSALLLGQVSLVEAQELALSSVSLNALSGDNLQLNFEMTGDVAKPEVFHTDNPARIVLDFAGVKSALKQKKNLINAGGIDSYVAIEANGRLRIVINLVKLVHYDVKVQENHVIVALRSSSRMARDSHENLTKKTLTQFAALIPEQVINKIDFRRGKNGEGRLLIFLSNPNTVVNTQEKSGKIELSFLNTNLPQVYAKKMDVLDFATPVSMIEAKEVGTEVNIIITPINSDFDFSTFQSDGLLTVEVRAITTAEEEEKRKNKFPFSGERLSLNFQDIDIRSVLQILANFTDLNIIASDAVAGSLTLNLNDVPWDQALDIILKSKGLGKRESGNVILVAPNEEIVKLEEEELKSQQVSERLEPLKTEYIQINYAKAENFRNILNGYSSFSANGCTVSTGAGNNGVGGSSDGTGSGIGGGIGGGIGSAIGSVGGIGSVGNRGNNGQGANYSLLSDRGTAIVDSRTNTLIVKDTAKSQEEIRQMIQKLDRQVRQVLIEARIVIAEQGFAQELGVKFGAAYVGPNGSVGATTGSNPNNGTPGDIVSPILSNLAVSNPYGALGMTLASGANYVLNLEISALQDDRKAEFVSNPKVLTSDRCLAKIEQGQQIPYQTVSQNGTQTQFQDASIILEVTPQITPSGSVIMDLYITKDSPGDSTPGGLAINTRQVTASVRVEDGETIVIGGVYEGDTVNIVNSVPWFADLPLIGWMFRKTTKNDFKKELLVFITPKITKDSMKMR</sequence>
<dbReference type="InterPro" id="IPR021731">
    <property type="entry name" value="AMIN_dom"/>
</dbReference>
<dbReference type="InterPro" id="IPR004846">
    <property type="entry name" value="T2SS/T3SS_dom"/>
</dbReference>
<dbReference type="Pfam" id="PF07660">
    <property type="entry name" value="STN"/>
    <property type="match status" value="1"/>
</dbReference>
<dbReference type="STRING" id="1420851.AU255_17570"/>
<dbReference type="InterPro" id="IPR001775">
    <property type="entry name" value="GspD/PilQ"/>
</dbReference>
<keyword evidence="6" id="KW-0998">Cell outer membrane</keyword>
<evidence type="ECO:0000256" key="6">
    <source>
        <dbReference type="ARBA" id="ARBA00023237"/>
    </source>
</evidence>
<evidence type="ECO:0000256" key="1">
    <source>
        <dbReference type="ARBA" id="ARBA00004370"/>
    </source>
</evidence>
<accession>A0A1V8M1M0</accession>
<dbReference type="InterPro" id="IPR038591">
    <property type="entry name" value="NolW-like_sf"/>
</dbReference>
<evidence type="ECO:0000313" key="12">
    <source>
        <dbReference type="Proteomes" id="UP000191980"/>
    </source>
</evidence>
<dbReference type="SMART" id="SM00965">
    <property type="entry name" value="STN"/>
    <property type="match status" value="1"/>
</dbReference>
<dbReference type="Proteomes" id="UP000191980">
    <property type="component" value="Unassembled WGS sequence"/>
</dbReference>
<evidence type="ECO:0000256" key="8">
    <source>
        <dbReference type="RuleBase" id="RU004004"/>
    </source>
</evidence>
<dbReference type="Pfam" id="PF00263">
    <property type="entry name" value="Secretin"/>
    <property type="match status" value="1"/>
</dbReference>
<dbReference type="Gene3D" id="3.30.1370.120">
    <property type="match status" value="1"/>
</dbReference>
<gene>
    <name evidence="11" type="ORF">AU255_17570</name>
</gene>
<dbReference type="InterPro" id="IPR011662">
    <property type="entry name" value="Secretin/TonB_short_N"/>
</dbReference>
<dbReference type="Pfam" id="PF03958">
    <property type="entry name" value="Secretin_N"/>
    <property type="match status" value="1"/>
</dbReference>
<feature type="chain" id="PRO_5012347832" description="Secretin/TonB short N-terminal domain-containing protein" evidence="9">
    <location>
        <begin position="29"/>
        <end position="748"/>
    </location>
</feature>
<keyword evidence="4" id="KW-0653">Protein transport</keyword>
<evidence type="ECO:0000256" key="3">
    <source>
        <dbReference type="ARBA" id="ARBA00022729"/>
    </source>
</evidence>
<dbReference type="OrthoDB" id="9775455at2"/>
<dbReference type="InterPro" id="IPR051808">
    <property type="entry name" value="Type_IV_pilus_biogenesis"/>
</dbReference>
<dbReference type="AlphaFoldDB" id="A0A1V8M1M0"/>
<evidence type="ECO:0000256" key="4">
    <source>
        <dbReference type="ARBA" id="ARBA00022927"/>
    </source>
</evidence>
<keyword evidence="2 8" id="KW-0813">Transport</keyword>
<evidence type="ECO:0000256" key="7">
    <source>
        <dbReference type="RuleBase" id="RU004003"/>
    </source>
</evidence>
<dbReference type="PANTHER" id="PTHR30604:SF1">
    <property type="entry name" value="DNA UTILIZATION PROTEIN HOFQ"/>
    <property type="match status" value="1"/>
</dbReference>
<dbReference type="EMBL" id="LPUF01000004">
    <property type="protein sequence ID" value="OQK15454.1"/>
    <property type="molecule type" value="Genomic_DNA"/>
</dbReference>
<proteinExistence type="inferred from homology"/>
<dbReference type="GO" id="GO:0009306">
    <property type="term" value="P:protein secretion"/>
    <property type="evidence" value="ECO:0007669"/>
    <property type="project" value="InterPro"/>
</dbReference>
<dbReference type="InterPro" id="IPR005644">
    <property type="entry name" value="NolW-like"/>
</dbReference>
<dbReference type="PRINTS" id="PR00811">
    <property type="entry name" value="BCTERIALGSPD"/>
</dbReference>
<keyword evidence="3 9" id="KW-0732">Signal</keyword>